<organism evidence="1 2">
    <name type="scientific">Araneus ventricosus</name>
    <name type="common">Orbweaver spider</name>
    <name type="synonym">Epeira ventricosa</name>
    <dbReference type="NCBI Taxonomy" id="182803"/>
    <lineage>
        <taxon>Eukaryota</taxon>
        <taxon>Metazoa</taxon>
        <taxon>Ecdysozoa</taxon>
        <taxon>Arthropoda</taxon>
        <taxon>Chelicerata</taxon>
        <taxon>Arachnida</taxon>
        <taxon>Araneae</taxon>
        <taxon>Araneomorphae</taxon>
        <taxon>Entelegynae</taxon>
        <taxon>Araneoidea</taxon>
        <taxon>Araneidae</taxon>
        <taxon>Araneus</taxon>
    </lineage>
</organism>
<evidence type="ECO:0000313" key="2">
    <source>
        <dbReference type="Proteomes" id="UP000499080"/>
    </source>
</evidence>
<comment type="caution">
    <text evidence="1">The sequence shown here is derived from an EMBL/GenBank/DDBJ whole genome shotgun (WGS) entry which is preliminary data.</text>
</comment>
<keyword evidence="2" id="KW-1185">Reference proteome</keyword>
<dbReference type="AlphaFoldDB" id="A0A4Y2AZW2"/>
<proteinExistence type="predicted"/>
<sequence length="137" mass="15638">MEIQASFPIRLIAYARDYKKCPKLDEPRFRINADSQFSLSKSESIRDFKSELIAQLFLRSGVPHVRDFLIRFFTALLLPTPTPLFLSLPQGVELRLPLTPLDNRTPGRPTTKLPCPQWSITTVGWFLSFITTGAMQV</sequence>
<evidence type="ECO:0000313" key="1">
    <source>
        <dbReference type="EMBL" id="GBL85621.1"/>
    </source>
</evidence>
<reference evidence="1 2" key="1">
    <citation type="journal article" date="2019" name="Sci. Rep.">
        <title>Orb-weaving spider Araneus ventricosus genome elucidates the spidroin gene catalogue.</title>
        <authorList>
            <person name="Kono N."/>
            <person name="Nakamura H."/>
            <person name="Ohtoshi R."/>
            <person name="Moran D.A.P."/>
            <person name="Shinohara A."/>
            <person name="Yoshida Y."/>
            <person name="Fujiwara M."/>
            <person name="Mori M."/>
            <person name="Tomita M."/>
            <person name="Arakawa K."/>
        </authorList>
    </citation>
    <scope>NUCLEOTIDE SEQUENCE [LARGE SCALE GENOMIC DNA]</scope>
</reference>
<accession>A0A4Y2AZW2</accession>
<name>A0A4Y2AZW2_ARAVE</name>
<dbReference type="EMBL" id="BGPR01000044">
    <property type="protein sequence ID" value="GBL85621.1"/>
    <property type="molecule type" value="Genomic_DNA"/>
</dbReference>
<gene>
    <name evidence="1" type="ORF">AVEN_193091_1</name>
</gene>
<protein>
    <submittedName>
        <fullName evidence="1">Uncharacterized protein</fullName>
    </submittedName>
</protein>
<dbReference type="Proteomes" id="UP000499080">
    <property type="component" value="Unassembled WGS sequence"/>
</dbReference>